<dbReference type="GO" id="GO:0003735">
    <property type="term" value="F:structural constituent of ribosome"/>
    <property type="evidence" value="ECO:0007669"/>
    <property type="project" value="InterPro"/>
</dbReference>
<dbReference type="Pfam" id="PF00573">
    <property type="entry name" value="Ribosomal_L4"/>
    <property type="match status" value="1"/>
</dbReference>
<evidence type="ECO:0000313" key="8">
    <source>
        <dbReference type="Proteomes" id="UP000799771"/>
    </source>
</evidence>
<evidence type="ECO:0000256" key="6">
    <source>
        <dbReference type="SAM" id="MobiDB-lite"/>
    </source>
</evidence>
<protein>
    <recommendedName>
        <fullName evidence="4">Large ribosomal subunit protein uL4m</fullName>
    </recommendedName>
</protein>
<dbReference type="GO" id="GO:1990904">
    <property type="term" value="C:ribonucleoprotein complex"/>
    <property type="evidence" value="ECO:0007669"/>
    <property type="project" value="UniProtKB-KW"/>
</dbReference>
<evidence type="ECO:0000313" key="7">
    <source>
        <dbReference type="EMBL" id="KAF2127018.1"/>
    </source>
</evidence>
<comment type="similarity">
    <text evidence="1">Belongs to the universal ribosomal protein uL4 family.</text>
</comment>
<feature type="compositionally biased region" description="Acidic residues" evidence="6">
    <location>
        <begin position="485"/>
        <end position="503"/>
    </location>
</feature>
<dbReference type="RefSeq" id="XP_033521410.1">
    <property type="nucleotide sequence ID" value="XM_033668668.1"/>
</dbReference>
<dbReference type="NCBIfam" id="TIGR03953">
    <property type="entry name" value="rplD_bact"/>
    <property type="match status" value="1"/>
</dbReference>
<proteinExistence type="inferred from homology"/>
<gene>
    <name evidence="7" type="ORF">P153DRAFT_369029</name>
</gene>
<evidence type="ECO:0000256" key="1">
    <source>
        <dbReference type="ARBA" id="ARBA00010528"/>
    </source>
</evidence>
<dbReference type="GO" id="GO:0005840">
    <property type="term" value="C:ribosome"/>
    <property type="evidence" value="ECO:0007669"/>
    <property type="project" value="UniProtKB-KW"/>
</dbReference>
<dbReference type="GeneID" id="54409100"/>
<dbReference type="Proteomes" id="UP000799771">
    <property type="component" value="Unassembled WGS sequence"/>
</dbReference>
<keyword evidence="5" id="KW-0175">Coiled coil</keyword>
<evidence type="ECO:0000256" key="5">
    <source>
        <dbReference type="SAM" id="Coils"/>
    </source>
</evidence>
<feature type="region of interest" description="Disordered" evidence="6">
    <location>
        <begin position="479"/>
        <end position="512"/>
    </location>
</feature>
<keyword evidence="3" id="KW-0687">Ribonucleoprotein</keyword>
<keyword evidence="8" id="KW-1185">Reference proteome</keyword>
<evidence type="ECO:0000256" key="2">
    <source>
        <dbReference type="ARBA" id="ARBA00022980"/>
    </source>
</evidence>
<dbReference type="InterPro" id="IPR023574">
    <property type="entry name" value="Ribosomal_uL4_dom_sf"/>
</dbReference>
<dbReference type="InterPro" id="IPR013005">
    <property type="entry name" value="Ribosomal_uL4-like"/>
</dbReference>
<dbReference type="PANTHER" id="PTHR10746">
    <property type="entry name" value="50S RIBOSOMAL PROTEIN L4"/>
    <property type="match status" value="1"/>
</dbReference>
<accession>A0A6A6A883</accession>
<dbReference type="SUPFAM" id="SSF52166">
    <property type="entry name" value="Ribosomal protein L4"/>
    <property type="match status" value="1"/>
</dbReference>
<keyword evidence="2 7" id="KW-0689">Ribosomal protein</keyword>
<reference evidence="7" key="1">
    <citation type="journal article" date="2020" name="Stud. Mycol.">
        <title>101 Dothideomycetes genomes: a test case for predicting lifestyles and emergence of pathogens.</title>
        <authorList>
            <person name="Haridas S."/>
            <person name="Albert R."/>
            <person name="Binder M."/>
            <person name="Bloem J."/>
            <person name="Labutti K."/>
            <person name="Salamov A."/>
            <person name="Andreopoulos B."/>
            <person name="Baker S."/>
            <person name="Barry K."/>
            <person name="Bills G."/>
            <person name="Bluhm B."/>
            <person name="Cannon C."/>
            <person name="Castanera R."/>
            <person name="Culley D."/>
            <person name="Daum C."/>
            <person name="Ezra D."/>
            <person name="Gonzalez J."/>
            <person name="Henrissat B."/>
            <person name="Kuo A."/>
            <person name="Liang C."/>
            <person name="Lipzen A."/>
            <person name="Lutzoni F."/>
            <person name="Magnuson J."/>
            <person name="Mondo S."/>
            <person name="Nolan M."/>
            <person name="Ohm R."/>
            <person name="Pangilinan J."/>
            <person name="Park H.-J."/>
            <person name="Ramirez L."/>
            <person name="Alfaro M."/>
            <person name="Sun H."/>
            <person name="Tritt A."/>
            <person name="Yoshinaga Y."/>
            <person name="Zwiers L.-H."/>
            <person name="Turgeon B."/>
            <person name="Goodwin S."/>
            <person name="Spatafora J."/>
            <person name="Crous P."/>
            <person name="Grigoriev I."/>
        </authorList>
    </citation>
    <scope>NUCLEOTIDE SEQUENCE</scope>
    <source>
        <strain evidence="7">CBS 119687</strain>
    </source>
</reference>
<feature type="region of interest" description="Disordered" evidence="6">
    <location>
        <begin position="83"/>
        <end position="103"/>
    </location>
</feature>
<sequence length="512" mass="57460">MASLPRRLTPVAPLSAQTVLATIHRFPSLEPLRFEAYPASHLHLPTRRDILHRAVVYEGDGTRLGTASTKTRHEIRGSARKVRPQKGTGHARLGDKKSPMLKGGGVAFGPRPRDFSTALQKKVYDLAWRTALSYRYRKGELIIVDNAIELESPSPRLLDDVFTLHDKQRGRGRSLFVTLEPRPMMDQALRAMGRDGQALPWDRVDVKDLLELSRIVIERDALHNMLLAHQEDLTHKPVHPRHPAFVRSSPPAALESTVGWPEFRRLMLTHAAERDAARARAYETVAADRYTHAESLPEGPQRTELTVSAYDLLAEARQLQFTARTGFDFREYLRRGNDDETIALFPRIQALDYQIHIKSGLATSAAETSRAKYEDLNLEIRELEIQKLDIMADAALLAAQVHEHVAESHTLAGNEASVEETLAMASAERSNVDAMDLQLLEGKLEVARQQGVVAGLKGDYVTQRAAQKSVAEYNAMVETKRKETEEWETTDAEQVEEDAMEEPVVEKKSTNT</sequence>
<evidence type="ECO:0000256" key="3">
    <source>
        <dbReference type="ARBA" id="ARBA00023274"/>
    </source>
</evidence>
<dbReference type="OrthoDB" id="275876at2759"/>
<dbReference type="EMBL" id="ML977512">
    <property type="protein sequence ID" value="KAF2127018.1"/>
    <property type="molecule type" value="Genomic_DNA"/>
</dbReference>
<feature type="coiled-coil region" evidence="5">
    <location>
        <begin position="366"/>
        <end position="393"/>
    </location>
</feature>
<dbReference type="GO" id="GO:0006412">
    <property type="term" value="P:translation"/>
    <property type="evidence" value="ECO:0007669"/>
    <property type="project" value="InterPro"/>
</dbReference>
<dbReference type="FunFam" id="3.40.1370.10:FF:000016">
    <property type="entry name" value="60S ribosomal protein L4, mitochondrial"/>
    <property type="match status" value="1"/>
</dbReference>
<dbReference type="AlphaFoldDB" id="A0A6A6A883"/>
<dbReference type="Gene3D" id="3.40.1370.10">
    <property type="match status" value="1"/>
</dbReference>
<organism evidence="7 8">
    <name type="scientific">Dothidotthia symphoricarpi CBS 119687</name>
    <dbReference type="NCBI Taxonomy" id="1392245"/>
    <lineage>
        <taxon>Eukaryota</taxon>
        <taxon>Fungi</taxon>
        <taxon>Dikarya</taxon>
        <taxon>Ascomycota</taxon>
        <taxon>Pezizomycotina</taxon>
        <taxon>Dothideomycetes</taxon>
        <taxon>Pleosporomycetidae</taxon>
        <taxon>Pleosporales</taxon>
        <taxon>Dothidotthiaceae</taxon>
        <taxon>Dothidotthia</taxon>
    </lineage>
</organism>
<dbReference type="PANTHER" id="PTHR10746:SF6">
    <property type="entry name" value="LARGE RIBOSOMAL SUBUNIT PROTEIN UL4M"/>
    <property type="match status" value="1"/>
</dbReference>
<evidence type="ECO:0000256" key="4">
    <source>
        <dbReference type="ARBA" id="ARBA00040565"/>
    </source>
</evidence>
<dbReference type="InterPro" id="IPR002136">
    <property type="entry name" value="Ribosomal_uL4"/>
</dbReference>
<name>A0A6A6A883_9PLEO</name>